<dbReference type="PANTHER" id="PTHR42110">
    <property type="entry name" value="L-ASPARAGINASE, PUTATIVE (AFU_ORTHOLOGUE AFUA_3G11890)-RELATED"/>
    <property type="match status" value="1"/>
</dbReference>
<proteinExistence type="predicted"/>
<dbReference type="Pfam" id="PF06089">
    <property type="entry name" value="Asparaginase_II"/>
    <property type="match status" value="1"/>
</dbReference>
<keyword evidence="2" id="KW-1185">Reference proteome</keyword>
<dbReference type="AlphaFoldDB" id="A0A1H2FUD1"/>
<organism evidence="1 2">
    <name type="scientific">Jiangella alkaliphila</name>
    <dbReference type="NCBI Taxonomy" id="419479"/>
    <lineage>
        <taxon>Bacteria</taxon>
        <taxon>Bacillati</taxon>
        <taxon>Actinomycetota</taxon>
        <taxon>Actinomycetes</taxon>
        <taxon>Jiangellales</taxon>
        <taxon>Jiangellaceae</taxon>
        <taxon>Jiangella</taxon>
    </lineage>
</organism>
<dbReference type="PANTHER" id="PTHR42110:SF1">
    <property type="entry name" value="L-ASPARAGINASE, PUTATIVE (AFU_ORTHOLOGUE AFUA_3G11890)-RELATED"/>
    <property type="match status" value="1"/>
</dbReference>
<evidence type="ECO:0000313" key="2">
    <source>
        <dbReference type="Proteomes" id="UP000182977"/>
    </source>
</evidence>
<gene>
    <name evidence="1" type="ORF">SAMN04488563_0126</name>
</gene>
<accession>A0A1H2FUD1</accession>
<dbReference type="STRING" id="419479.SAMN04488563_0126"/>
<dbReference type="RefSeq" id="WP_046768290.1">
    <property type="nucleotide sequence ID" value="NZ_KQ061225.1"/>
</dbReference>
<sequence>MHAGDAVLVAEVVRSGLVESRHRGSVVALAADGSVAFTAGQVDAPMYPRSSNKPAQAAAMLRLGLPLDGELLALAAASHSGEPLHVDGVRRILALGGLEESALRNTPGYPIDHTTMADYVRKGGEPSSLTADCSGKHAAMLLTCVVNSWPTDGYLDPAHPLQVAIRDTVGSLAGAPVAHTGVDGCGAPLFAVPLTGLARMFRSLALAPSGTPDRRVVEAIQAHPEYTSGTTRDEAQLIRGLPGLFAKGGAESVLAAALDDGRAVALKIDDGGYRARMPVLVAALRRLGVDAPVLDELASAPVLGGGHPVGEIRAAIDWPA</sequence>
<dbReference type="Proteomes" id="UP000182977">
    <property type="component" value="Chromosome I"/>
</dbReference>
<dbReference type="OrthoDB" id="9780674at2"/>
<protein>
    <submittedName>
        <fullName evidence="1">L-asparaginase II</fullName>
    </submittedName>
</protein>
<reference evidence="2" key="1">
    <citation type="submission" date="2016-10" db="EMBL/GenBank/DDBJ databases">
        <authorList>
            <person name="Varghese N."/>
            <person name="Submissions S."/>
        </authorList>
    </citation>
    <scope>NUCLEOTIDE SEQUENCE [LARGE SCALE GENOMIC DNA]</scope>
    <source>
        <strain evidence="2">DSM 45079</strain>
    </source>
</reference>
<evidence type="ECO:0000313" key="1">
    <source>
        <dbReference type="EMBL" id="SDU10963.1"/>
    </source>
</evidence>
<name>A0A1H2FUD1_9ACTN</name>
<dbReference type="EMBL" id="LT629791">
    <property type="protein sequence ID" value="SDU10963.1"/>
    <property type="molecule type" value="Genomic_DNA"/>
</dbReference>
<dbReference type="InterPro" id="IPR010349">
    <property type="entry name" value="Asparaginase_II"/>
</dbReference>